<sequence length="88" mass="9209">MNTFAQAEIHAEMYASAHAARTAELTAEAAAWRLARGAATPAAPAPHARLVRVVPAVLPALRNRLGEALVSAGIRLMRPAHSGVHRAA</sequence>
<evidence type="ECO:0000313" key="2">
    <source>
        <dbReference type="Proteomes" id="UP001432075"/>
    </source>
</evidence>
<accession>A0ABZ1RPC0</accession>
<dbReference type="RefSeq" id="WP_073797471.1">
    <property type="nucleotide sequence ID" value="NZ_CP108057.1"/>
</dbReference>
<evidence type="ECO:0000313" key="1">
    <source>
        <dbReference type="EMBL" id="WUO48304.1"/>
    </source>
</evidence>
<protein>
    <submittedName>
        <fullName evidence="1">Uncharacterized protein</fullName>
    </submittedName>
</protein>
<proteinExistence type="predicted"/>
<dbReference type="Proteomes" id="UP001432075">
    <property type="component" value="Chromosome"/>
</dbReference>
<dbReference type="EMBL" id="CP108057">
    <property type="protein sequence ID" value="WUO48304.1"/>
    <property type="molecule type" value="Genomic_DNA"/>
</dbReference>
<reference evidence="1" key="1">
    <citation type="submission" date="2022-10" db="EMBL/GenBank/DDBJ databases">
        <title>The complete genomes of actinobacterial strains from the NBC collection.</title>
        <authorList>
            <person name="Joergensen T.S."/>
            <person name="Alvarez Arevalo M."/>
            <person name="Sterndorff E.B."/>
            <person name="Faurdal D."/>
            <person name="Vuksanovic O."/>
            <person name="Mourched A.-S."/>
            <person name="Charusanti P."/>
            <person name="Shaw S."/>
            <person name="Blin K."/>
            <person name="Weber T."/>
        </authorList>
    </citation>
    <scope>NUCLEOTIDE SEQUENCE</scope>
    <source>
        <strain evidence="1">NBC_00283</strain>
    </source>
</reference>
<name>A0ABZ1RPC0_9ACTN</name>
<gene>
    <name evidence="1" type="ORF">OHU17_22080</name>
</gene>
<keyword evidence="2" id="KW-1185">Reference proteome</keyword>
<organism evidence="1 2">
    <name type="scientific">Streptomyces goshikiensis</name>
    <dbReference type="NCBI Taxonomy" id="1942"/>
    <lineage>
        <taxon>Bacteria</taxon>
        <taxon>Bacillati</taxon>
        <taxon>Actinomycetota</taxon>
        <taxon>Actinomycetes</taxon>
        <taxon>Kitasatosporales</taxon>
        <taxon>Streptomycetaceae</taxon>
        <taxon>Streptomyces</taxon>
    </lineage>
</organism>